<reference evidence="1" key="1">
    <citation type="submission" date="2023-01" db="EMBL/GenBank/DDBJ databases">
        <title>Genome assembly of the deep-sea coral Lophelia pertusa.</title>
        <authorList>
            <person name="Herrera S."/>
            <person name="Cordes E."/>
        </authorList>
    </citation>
    <scope>NUCLEOTIDE SEQUENCE</scope>
    <source>
        <strain evidence="1">USNM1676648</strain>
        <tissue evidence="1">Polyp</tissue>
    </source>
</reference>
<accession>A0A9X0CSK2</accession>
<dbReference type="Gene3D" id="3.40.50.300">
    <property type="entry name" value="P-loop containing nucleotide triphosphate hydrolases"/>
    <property type="match status" value="1"/>
</dbReference>
<dbReference type="Proteomes" id="UP001163046">
    <property type="component" value="Unassembled WGS sequence"/>
</dbReference>
<gene>
    <name evidence="1" type="ORF">OS493_017914</name>
</gene>
<protein>
    <submittedName>
        <fullName evidence="1">Uncharacterized protein</fullName>
    </submittedName>
</protein>
<proteinExistence type="predicted"/>
<dbReference type="OrthoDB" id="5974867at2759"/>
<sequence>MTDTSVAFQRVCEIFKIVNLNPHQREAIVYFVEKKMDVFVNLPTGFGKSLIYQALDAVGFQRDRNVHYGSYCCGRFSTGESDERPGGKSQEARYPCKSLERHIKRKTVGRLSR</sequence>
<dbReference type="InterPro" id="IPR027417">
    <property type="entry name" value="P-loop_NTPase"/>
</dbReference>
<dbReference type="SUPFAM" id="SSF52540">
    <property type="entry name" value="P-loop containing nucleoside triphosphate hydrolases"/>
    <property type="match status" value="1"/>
</dbReference>
<name>A0A9X0CSK2_9CNID</name>
<organism evidence="1 2">
    <name type="scientific">Desmophyllum pertusum</name>
    <dbReference type="NCBI Taxonomy" id="174260"/>
    <lineage>
        <taxon>Eukaryota</taxon>
        <taxon>Metazoa</taxon>
        <taxon>Cnidaria</taxon>
        <taxon>Anthozoa</taxon>
        <taxon>Hexacorallia</taxon>
        <taxon>Scleractinia</taxon>
        <taxon>Caryophylliina</taxon>
        <taxon>Caryophylliidae</taxon>
        <taxon>Desmophyllum</taxon>
    </lineage>
</organism>
<dbReference type="AlphaFoldDB" id="A0A9X0CSK2"/>
<evidence type="ECO:0000313" key="2">
    <source>
        <dbReference type="Proteomes" id="UP001163046"/>
    </source>
</evidence>
<comment type="caution">
    <text evidence="1">The sequence shown here is derived from an EMBL/GenBank/DDBJ whole genome shotgun (WGS) entry which is preliminary data.</text>
</comment>
<evidence type="ECO:0000313" key="1">
    <source>
        <dbReference type="EMBL" id="KAJ7372643.1"/>
    </source>
</evidence>
<keyword evidence="2" id="KW-1185">Reference proteome</keyword>
<dbReference type="EMBL" id="MU826835">
    <property type="protein sequence ID" value="KAJ7372643.1"/>
    <property type="molecule type" value="Genomic_DNA"/>
</dbReference>